<evidence type="ECO:0000256" key="1">
    <source>
        <dbReference type="ARBA" id="ARBA00004651"/>
    </source>
</evidence>
<feature type="transmembrane region" description="Helical" evidence="6">
    <location>
        <begin position="258"/>
        <end position="280"/>
    </location>
</feature>
<feature type="domain" description="Type II secretion system protein GspF" evidence="7">
    <location>
        <begin position="148"/>
        <end position="275"/>
    </location>
</feature>
<evidence type="ECO:0000256" key="3">
    <source>
        <dbReference type="ARBA" id="ARBA00022692"/>
    </source>
</evidence>
<evidence type="ECO:0000256" key="5">
    <source>
        <dbReference type="ARBA" id="ARBA00023136"/>
    </source>
</evidence>
<evidence type="ECO:0000259" key="7">
    <source>
        <dbReference type="Pfam" id="PF00482"/>
    </source>
</evidence>
<dbReference type="PANTHER" id="PTHR35007">
    <property type="entry name" value="INTEGRAL MEMBRANE PROTEIN-RELATED"/>
    <property type="match status" value="1"/>
</dbReference>
<dbReference type="InterPro" id="IPR018076">
    <property type="entry name" value="T2SS_GspF_dom"/>
</dbReference>
<comment type="subcellular location">
    <subcellularLocation>
        <location evidence="1">Cell membrane</location>
        <topology evidence="1">Multi-pass membrane protein</topology>
    </subcellularLocation>
</comment>
<gene>
    <name evidence="8" type="ORF">FJY68_00815</name>
</gene>
<dbReference type="AlphaFoldDB" id="A0A938BSB4"/>
<comment type="caution">
    <text evidence="8">The sequence shown here is derived from an EMBL/GenBank/DDBJ whole genome shotgun (WGS) entry which is preliminary data.</text>
</comment>
<evidence type="ECO:0000313" key="8">
    <source>
        <dbReference type="EMBL" id="MBM3330372.1"/>
    </source>
</evidence>
<dbReference type="Pfam" id="PF00482">
    <property type="entry name" value="T2SSF"/>
    <property type="match status" value="1"/>
</dbReference>
<evidence type="ECO:0000256" key="2">
    <source>
        <dbReference type="ARBA" id="ARBA00022475"/>
    </source>
</evidence>
<evidence type="ECO:0000313" key="9">
    <source>
        <dbReference type="Proteomes" id="UP000779900"/>
    </source>
</evidence>
<feature type="transmembrane region" description="Helical" evidence="6">
    <location>
        <begin position="91"/>
        <end position="124"/>
    </location>
</feature>
<dbReference type="GO" id="GO:0005886">
    <property type="term" value="C:plasma membrane"/>
    <property type="evidence" value="ECO:0007669"/>
    <property type="project" value="UniProtKB-SubCell"/>
</dbReference>
<protein>
    <submittedName>
        <fullName evidence="8">Type II secretion system F family protein</fullName>
    </submittedName>
</protein>
<organism evidence="8 9">
    <name type="scientific">candidate division WOR-3 bacterium</name>
    <dbReference type="NCBI Taxonomy" id="2052148"/>
    <lineage>
        <taxon>Bacteria</taxon>
        <taxon>Bacteria division WOR-3</taxon>
    </lineage>
</organism>
<name>A0A938BSB4_UNCW3</name>
<keyword evidence="5 6" id="KW-0472">Membrane</keyword>
<keyword evidence="2" id="KW-1003">Cell membrane</keyword>
<reference evidence="8" key="1">
    <citation type="submission" date="2019-03" db="EMBL/GenBank/DDBJ databases">
        <title>Lake Tanganyika Metagenome-Assembled Genomes (MAGs).</title>
        <authorList>
            <person name="Tran P."/>
        </authorList>
    </citation>
    <scope>NUCLEOTIDE SEQUENCE</scope>
    <source>
        <strain evidence="8">K_DeepCast_150m_m2_040</strain>
    </source>
</reference>
<keyword evidence="3 6" id="KW-0812">Transmembrane</keyword>
<evidence type="ECO:0000256" key="4">
    <source>
        <dbReference type="ARBA" id="ARBA00022989"/>
    </source>
</evidence>
<keyword evidence="4 6" id="KW-1133">Transmembrane helix</keyword>
<dbReference type="EMBL" id="VGIR01000002">
    <property type="protein sequence ID" value="MBM3330372.1"/>
    <property type="molecule type" value="Genomic_DNA"/>
</dbReference>
<sequence>MIVVAFAIFVVAAFLVIRSFAQRKKPKAAAPVAELTGPSDVLRSARPLLRQLGGYSQRVPLLGLKERYASQLERAGLRFELSVDEFLALKVGALVVAMVLAFAFYAGVSQSVLVVVFIMFLGLVLPDLRLSSAVQKQQHALLRSLPGFLDLLALSVEAGMGFDSAVLRLTEVLESGPLIWRFQTFLRSVNVGKTRVEALREMAKKVDLPDFTTFTNTVVQATETGASMGPVLRAVSGDILSRRFDRAEKAAHELPIRILLPLFVFVFPATFIMILGPVYFQFLASGAAGAL</sequence>
<proteinExistence type="predicted"/>
<dbReference type="PANTHER" id="PTHR35007:SF2">
    <property type="entry name" value="PILUS ASSEMBLE PROTEIN"/>
    <property type="match status" value="1"/>
</dbReference>
<accession>A0A938BSB4</accession>
<dbReference type="Proteomes" id="UP000779900">
    <property type="component" value="Unassembled WGS sequence"/>
</dbReference>
<evidence type="ECO:0000256" key="6">
    <source>
        <dbReference type="SAM" id="Phobius"/>
    </source>
</evidence>